<keyword evidence="1" id="KW-0808">Transferase</keyword>
<protein>
    <submittedName>
        <fullName evidence="1">Aminoglycoside 6-adenylyltransferase</fullName>
    </submittedName>
</protein>
<name>A0A1M7GPV3_9FIRM</name>
<dbReference type="SUPFAM" id="SSF81631">
    <property type="entry name" value="PAP/OAS1 substrate-binding domain"/>
    <property type="match status" value="1"/>
</dbReference>
<dbReference type="EMBL" id="FRCP01000007">
    <property type="protein sequence ID" value="SHM18392.1"/>
    <property type="molecule type" value="Genomic_DNA"/>
</dbReference>
<dbReference type="STRING" id="1120996.SAMN02746066_01049"/>
<dbReference type="SUPFAM" id="SSF81301">
    <property type="entry name" value="Nucleotidyltransferase"/>
    <property type="match status" value="1"/>
</dbReference>
<keyword evidence="2" id="KW-1185">Reference proteome</keyword>
<evidence type="ECO:0000313" key="1">
    <source>
        <dbReference type="EMBL" id="SHM18392.1"/>
    </source>
</evidence>
<accession>A0A1M7GPV3</accession>
<dbReference type="AlphaFoldDB" id="A0A1M7GPV3"/>
<sequence>MRTETEMYKLILDIANNDDRIRAVYMNGSRTNPNAPKDIFQDYDIVYVVTDTKAFYEENGWINKFGEPFYMQKPEMMDNLLGQECHLEDTYGWLVIFKDGNRIDLHVNSIPYAKKDILNDKLCQILLDKDHILPHMPESTDIDYHVKRPNEIDFLCESNDFWWCLNNVAKGLWREEVPYVMDMLNIVIRPHLVTLLSWKIGIETDFACSIGKSGKYMNRYLSQELYYHYLETYPDYKIENLWNSVFTMCDLFNEVANEVATSLGFTYNQIEADASMKFLRVVHNLSKDALEIPSFN</sequence>
<dbReference type="Gene3D" id="1.20.120.330">
    <property type="entry name" value="Nucleotidyltransferases domain 2"/>
    <property type="match status" value="1"/>
</dbReference>
<dbReference type="OrthoDB" id="9776406at2"/>
<keyword evidence="1" id="KW-0548">Nucleotidyltransferase</keyword>
<reference evidence="1 2" key="1">
    <citation type="submission" date="2016-11" db="EMBL/GenBank/DDBJ databases">
        <authorList>
            <person name="Jaros S."/>
            <person name="Januszkiewicz K."/>
            <person name="Wedrychowicz H."/>
        </authorList>
    </citation>
    <scope>NUCLEOTIDE SEQUENCE [LARGE SCALE GENOMIC DNA]</scope>
    <source>
        <strain evidence="1 2">DSM 15930</strain>
    </source>
</reference>
<dbReference type="RefSeq" id="WP_073284085.1">
    <property type="nucleotide sequence ID" value="NZ_FRCP01000007.1"/>
</dbReference>
<dbReference type="GO" id="GO:0016779">
    <property type="term" value="F:nucleotidyltransferase activity"/>
    <property type="evidence" value="ECO:0007669"/>
    <property type="project" value="UniProtKB-KW"/>
</dbReference>
<evidence type="ECO:0000313" key="2">
    <source>
        <dbReference type="Proteomes" id="UP000184038"/>
    </source>
</evidence>
<dbReference type="Gene3D" id="3.30.460.10">
    <property type="entry name" value="Beta Polymerase, domain 2"/>
    <property type="match status" value="1"/>
</dbReference>
<dbReference type="Pfam" id="PF04439">
    <property type="entry name" value="Adenyl_transf"/>
    <property type="match status" value="1"/>
</dbReference>
<dbReference type="Proteomes" id="UP000184038">
    <property type="component" value="Unassembled WGS sequence"/>
</dbReference>
<dbReference type="PIRSF" id="PIRSF000812">
    <property type="entry name" value="AAD"/>
    <property type="match status" value="1"/>
</dbReference>
<proteinExistence type="predicted"/>
<dbReference type="InterPro" id="IPR043519">
    <property type="entry name" value="NT_sf"/>
</dbReference>
<dbReference type="InterPro" id="IPR007530">
    <property type="entry name" value="Aminoglycoside_adenylylTfrase"/>
</dbReference>
<organism evidence="1 2">
    <name type="scientific">Anaerosporobacter mobilis DSM 15930</name>
    <dbReference type="NCBI Taxonomy" id="1120996"/>
    <lineage>
        <taxon>Bacteria</taxon>
        <taxon>Bacillati</taxon>
        <taxon>Bacillota</taxon>
        <taxon>Clostridia</taxon>
        <taxon>Lachnospirales</taxon>
        <taxon>Lachnospiraceae</taxon>
        <taxon>Anaerosporobacter</taxon>
    </lineage>
</organism>
<gene>
    <name evidence="1" type="ORF">SAMN02746066_01049</name>
</gene>